<dbReference type="InterPro" id="IPR005046">
    <property type="entry name" value="DUF285"/>
</dbReference>
<keyword evidence="1" id="KW-0732">Signal</keyword>
<sequence length="197" mass="22115">MKFKILTVALLAAMSLNAHAGENAGAFYKSKMSGAIVAPSSAKVNDIGIVDGQMYTVVDETMLRKMIADGDDVTRVVTTNITNMSELFKDNKTFNQNIGYWDTSNVTDMSYMFEGAEAFNQPIGHWNTSNVTRMSGMFWGAEAFNQLIGHWNISKVTDMYYMFRDAEVFNQDISRWNTANVINMVDMFNGAEVFNQD</sequence>
<dbReference type="InterPro" id="IPR011889">
    <property type="entry name" value="Liste_lipo_26"/>
</dbReference>
<feature type="non-terminal residue" evidence="2">
    <location>
        <position position="197"/>
    </location>
</feature>
<dbReference type="NCBIfam" id="TIGR02167">
    <property type="entry name" value="Liste_lipo_26"/>
    <property type="match status" value="3"/>
</dbReference>
<reference evidence="2 3" key="1">
    <citation type="submission" date="2016-11" db="EMBL/GenBank/DDBJ databases">
        <authorList>
            <person name="Klemetsen T."/>
        </authorList>
    </citation>
    <scope>NUCLEOTIDE SEQUENCE [LARGE SCALE GENOMIC DNA]</scope>
    <source>
        <strain evidence="2">MT 2528</strain>
    </source>
</reference>
<keyword evidence="2" id="KW-0449">Lipoprotein</keyword>
<feature type="signal peptide" evidence="1">
    <location>
        <begin position="1"/>
        <end position="20"/>
    </location>
</feature>
<evidence type="ECO:0000313" key="2">
    <source>
        <dbReference type="EMBL" id="SGY87744.1"/>
    </source>
</evidence>
<keyword evidence="3" id="KW-1185">Reference proteome</keyword>
<comment type="caution">
    <text evidence="2">The sequence shown here is derived from an EMBL/GenBank/DDBJ whole genome shotgun (WGS) entry which is preliminary data.</text>
</comment>
<evidence type="ECO:0000313" key="3">
    <source>
        <dbReference type="Proteomes" id="UP000182660"/>
    </source>
</evidence>
<dbReference type="Pfam" id="PF03382">
    <property type="entry name" value="DUF285"/>
    <property type="match status" value="1"/>
</dbReference>
<evidence type="ECO:0000256" key="1">
    <source>
        <dbReference type="SAM" id="SignalP"/>
    </source>
</evidence>
<name>A0ABY1HDW3_9GAMM</name>
<dbReference type="Proteomes" id="UP000182660">
    <property type="component" value="Unassembled WGS sequence"/>
</dbReference>
<feature type="chain" id="PRO_5046681413" evidence="1">
    <location>
        <begin position="21"/>
        <end position="197"/>
    </location>
</feature>
<protein>
    <submittedName>
        <fullName evidence="2">Membrane-associated lipoprotein precurser</fullName>
    </submittedName>
</protein>
<organism evidence="2 3">
    <name type="scientific">Moritella viscosa</name>
    <dbReference type="NCBI Taxonomy" id="80854"/>
    <lineage>
        <taxon>Bacteria</taxon>
        <taxon>Pseudomonadati</taxon>
        <taxon>Pseudomonadota</taxon>
        <taxon>Gammaproteobacteria</taxon>
        <taxon>Alteromonadales</taxon>
        <taxon>Moritellaceae</taxon>
        <taxon>Moritella</taxon>
    </lineage>
</organism>
<dbReference type="RefSeq" id="WP_211705451.1">
    <property type="nucleotide sequence ID" value="NZ_CAWRCN010000087.1"/>
</dbReference>
<gene>
    <name evidence="2" type="ORF">MT2528_1343</name>
</gene>
<dbReference type="EMBL" id="FPLJ01000038">
    <property type="protein sequence ID" value="SGY87744.1"/>
    <property type="molecule type" value="Genomic_DNA"/>
</dbReference>
<accession>A0ABY1HDW3</accession>
<proteinExistence type="predicted"/>